<gene>
    <name evidence="2" type="ORF">SAMN05444483_10816</name>
</gene>
<dbReference type="Proteomes" id="UP000183945">
    <property type="component" value="Unassembled WGS sequence"/>
</dbReference>
<proteinExistence type="predicted"/>
<evidence type="ECO:0008006" key="4">
    <source>
        <dbReference type="Google" id="ProtNLM"/>
    </source>
</evidence>
<feature type="signal peptide" evidence="1">
    <location>
        <begin position="1"/>
        <end position="22"/>
    </location>
</feature>
<protein>
    <recommendedName>
        <fullName evidence="4">Outer membrane protein beta-barrel domain-containing protein</fullName>
    </recommendedName>
</protein>
<keyword evidence="3" id="KW-1185">Reference proteome</keyword>
<feature type="chain" id="PRO_5012928802" description="Outer membrane protein beta-barrel domain-containing protein" evidence="1">
    <location>
        <begin position="23"/>
        <end position="196"/>
    </location>
</feature>
<dbReference type="EMBL" id="FQVT01000008">
    <property type="protein sequence ID" value="SHG28569.1"/>
    <property type="molecule type" value="Genomic_DNA"/>
</dbReference>
<accession>A0A1M5IKK1</accession>
<evidence type="ECO:0000256" key="1">
    <source>
        <dbReference type="SAM" id="SignalP"/>
    </source>
</evidence>
<evidence type="ECO:0000313" key="2">
    <source>
        <dbReference type="EMBL" id="SHG28569.1"/>
    </source>
</evidence>
<organism evidence="2 3">
    <name type="scientific">Salegentibacter echinorum</name>
    <dbReference type="NCBI Taxonomy" id="1073325"/>
    <lineage>
        <taxon>Bacteria</taxon>
        <taxon>Pseudomonadati</taxon>
        <taxon>Bacteroidota</taxon>
        <taxon>Flavobacteriia</taxon>
        <taxon>Flavobacteriales</taxon>
        <taxon>Flavobacteriaceae</taxon>
        <taxon>Salegentibacter</taxon>
    </lineage>
</organism>
<reference evidence="3" key="1">
    <citation type="submission" date="2016-11" db="EMBL/GenBank/DDBJ databases">
        <authorList>
            <person name="Varghese N."/>
            <person name="Submissions S."/>
        </authorList>
    </citation>
    <scope>NUCLEOTIDE SEQUENCE [LARGE SCALE GENOMIC DNA]</scope>
    <source>
        <strain evidence="3">DSM 24579</strain>
    </source>
</reference>
<dbReference type="OrthoDB" id="1441936at2"/>
<evidence type="ECO:0000313" key="3">
    <source>
        <dbReference type="Proteomes" id="UP000183945"/>
    </source>
</evidence>
<dbReference type="AlphaFoldDB" id="A0A1M5IKK1"/>
<sequence>MKSFYFCSVFLFLFISFNGLNAQQSVGDQKKWYSTAEIEGIIPYEARYDYGIENRGRSVDLNKDLSLGLLYTFNYMVFNKLSLGVVGGFQAHFNPNFNMPKIGGTIRYFFVDQNNVYVYLHDAVDISLDKSQFDYGNNFRFGLGFPVLKREGFNINTNLFFEQNYLSLNGSDPIIIDEDPGNIFYKSLGLSLGIKF</sequence>
<dbReference type="RefSeq" id="WP_072880092.1">
    <property type="nucleotide sequence ID" value="NZ_FQVT01000008.1"/>
</dbReference>
<keyword evidence="1" id="KW-0732">Signal</keyword>
<name>A0A1M5IKK1_SALEC</name>